<dbReference type="Gene3D" id="3.40.50.2300">
    <property type="match status" value="2"/>
</dbReference>
<dbReference type="SMART" id="SM00354">
    <property type="entry name" value="HTH_LACI"/>
    <property type="match status" value="1"/>
</dbReference>
<evidence type="ECO:0000313" key="6">
    <source>
        <dbReference type="Proteomes" id="UP000184517"/>
    </source>
</evidence>
<dbReference type="CDD" id="cd06283">
    <property type="entry name" value="PBP1_RegR_EndR_KdgR-like"/>
    <property type="match status" value="1"/>
</dbReference>
<dbReference type="Proteomes" id="UP000184517">
    <property type="component" value="Unassembled WGS sequence"/>
</dbReference>
<dbReference type="PROSITE" id="PS00356">
    <property type="entry name" value="HTH_LACI_1"/>
    <property type="match status" value="1"/>
</dbReference>
<keyword evidence="1" id="KW-0805">Transcription regulation</keyword>
<keyword evidence="6" id="KW-1185">Reference proteome</keyword>
<accession>A0A1M5GTS0</accession>
<dbReference type="PANTHER" id="PTHR30146">
    <property type="entry name" value="LACI-RELATED TRANSCRIPTIONAL REPRESSOR"/>
    <property type="match status" value="1"/>
</dbReference>
<dbReference type="GO" id="GO:0003700">
    <property type="term" value="F:DNA-binding transcription factor activity"/>
    <property type="evidence" value="ECO:0007669"/>
    <property type="project" value="TreeGrafter"/>
</dbReference>
<organism evidence="5 6">
    <name type="scientific">Marinomonas polaris DSM 16579</name>
    <dbReference type="NCBI Taxonomy" id="1122206"/>
    <lineage>
        <taxon>Bacteria</taxon>
        <taxon>Pseudomonadati</taxon>
        <taxon>Pseudomonadota</taxon>
        <taxon>Gammaproteobacteria</taxon>
        <taxon>Oceanospirillales</taxon>
        <taxon>Oceanospirillaceae</taxon>
        <taxon>Marinomonas</taxon>
    </lineage>
</organism>
<dbReference type="Pfam" id="PF00532">
    <property type="entry name" value="Peripla_BP_1"/>
    <property type="match status" value="1"/>
</dbReference>
<dbReference type="Gene3D" id="1.10.260.40">
    <property type="entry name" value="lambda repressor-like DNA-binding domains"/>
    <property type="match status" value="1"/>
</dbReference>
<keyword evidence="3" id="KW-0804">Transcription</keyword>
<dbReference type="InterPro" id="IPR028082">
    <property type="entry name" value="Peripla_BP_I"/>
</dbReference>
<dbReference type="PROSITE" id="PS50932">
    <property type="entry name" value="HTH_LACI_2"/>
    <property type="match status" value="1"/>
</dbReference>
<evidence type="ECO:0000256" key="3">
    <source>
        <dbReference type="ARBA" id="ARBA00023163"/>
    </source>
</evidence>
<gene>
    <name evidence="5" type="ORF">SAMN02745753_03210</name>
</gene>
<evidence type="ECO:0000313" key="5">
    <source>
        <dbReference type="EMBL" id="SHG07109.1"/>
    </source>
</evidence>
<reference evidence="6" key="1">
    <citation type="submission" date="2016-11" db="EMBL/GenBank/DDBJ databases">
        <authorList>
            <person name="Varghese N."/>
            <person name="Submissions S."/>
        </authorList>
    </citation>
    <scope>NUCLEOTIDE SEQUENCE [LARGE SCALE GENOMIC DNA]</scope>
    <source>
        <strain evidence="6">DSM 16579</strain>
    </source>
</reference>
<dbReference type="Pfam" id="PF00356">
    <property type="entry name" value="LacI"/>
    <property type="match status" value="1"/>
</dbReference>
<dbReference type="SUPFAM" id="SSF53822">
    <property type="entry name" value="Periplasmic binding protein-like I"/>
    <property type="match status" value="1"/>
</dbReference>
<evidence type="ECO:0000256" key="2">
    <source>
        <dbReference type="ARBA" id="ARBA00023125"/>
    </source>
</evidence>
<dbReference type="CDD" id="cd01392">
    <property type="entry name" value="HTH_LacI"/>
    <property type="match status" value="1"/>
</dbReference>
<dbReference type="AlphaFoldDB" id="A0A1M5GTS0"/>
<dbReference type="OrthoDB" id="9798934at2"/>
<proteinExistence type="predicted"/>
<evidence type="ECO:0000259" key="4">
    <source>
        <dbReference type="PROSITE" id="PS50932"/>
    </source>
</evidence>
<dbReference type="GO" id="GO:0000976">
    <property type="term" value="F:transcription cis-regulatory region binding"/>
    <property type="evidence" value="ECO:0007669"/>
    <property type="project" value="TreeGrafter"/>
</dbReference>
<keyword evidence="2" id="KW-0238">DNA-binding</keyword>
<dbReference type="PANTHER" id="PTHR30146:SF145">
    <property type="entry name" value="RIBOSE OPERON REPRESSOR"/>
    <property type="match status" value="1"/>
</dbReference>
<name>A0A1M5GTS0_9GAMM</name>
<dbReference type="STRING" id="1122206.SAMN02745753_03210"/>
<protein>
    <submittedName>
        <fullName evidence="5">Transcriptional regulator, LacI family</fullName>
    </submittedName>
</protein>
<evidence type="ECO:0000256" key="1">
    <source>
        <dbReference type="ARBA" id="ARBA00023015"/>
    </source>
</evidence>
<dbReference type="RefSeq" id="WP_084122481.1">
    <property type="nucleotide sequence ID" value="NZ_FQVF01000015.1"/>
</dbReference>
<dbReference type="InterPro" id="IPR010982">
    <property type="entry name" value="Lambda_DNA-bd_dom_sf"/>
</dbReference>
<feature type="domain" description="HTH lacI-type" evidence="4">
    <location>
        <begin position="10"/>
        <end position="65"/>
    </location>
</feature>
<dbReference type="InterPro" id="IPR001761">
    <property type="entry name" value="Peripla_BP/Lac1_sug-bd_dom"/>
</dbReference>
<sequence>MLKKNNKNFTTISDVAKYAKVGKTSVSRYLNGEQDKLSEELREKIAQAIAHLDFRPNHSARMLRAGHSKLIGLMLADVTNPYSIDVLQGVEHICRREGYMLMVCNTDNEKELQDRYLALLEAHRVDGIIVNTSGMAQKQISSLAQISCPIVLVDRINTSLGFDTVGLDNEAAAKEACQHLQTKAYEAILVITKSLEIDPRQARVDAIKTFTQEHENMSCDIIEIENMTVSQLSKAIRAFIDANPHRKKAIFTTNGVAMMSTAKALKQLDMRIGTQIGLISIDDPEWAQLFEGGITVMRQPTQLIGQTACERLLARVQGNNNPAQHIKLKAELVIRHST</sequence>
<dbReference type="EMBL" id="FQVF01000015">
    <property type="protein sequence ID" value="SHG07109.1"/>
    <property type="molecule type" value="Genomic_DNA"/>
</dbReference>
<dbReference type="SUPFAM" id="SSF47413">
    <property type="entry name" value="lambda repressor-like DNA-binding domains"/>
    <property type="match status" value="1"/>
</dbReference>
<dbReference type="InterPro" id="IPR000843">
    <property type="entry name" value="HTH_LacI"/>
</dbReference>